<evidence type="ECO:0000313" key="2">
    <source>
        <dbReference type="Proteomes" id="UP001143910"/>
    </source>
</evidence>
<sequence length="458" mass="51411">MATTPQSFTEVVNDVFYLILEHLTTEDLLALSSCCKRLNFRLDPYLFRDAYNCDRALRWACCKDLPNLVRKAVACGAHVSAPARKVKRYSWDTMVYRTLSLRIAAKYRSLDAFNTLLELGAIVNVQLPRAAKDNLYEYLHLADEVESLARVLTKKKHAPLLQAFLQSNAAKDVPAIGGVAFLDQCLLNALRSGQPSEAIESLLLHGASAERLQGYQGNNPCPLALALIWNLPTMDLLCQFGATLEGKTISRNLGQKWFHIPIFAAARQMHEHGVSVVQKLLDSGIKVNLCADVSVRGGRRKPLSLDDERRMQESDKQTNMYSSSAPMPVYIYLDAITSWEANQPLSPTDGLKFWLRNGLVIRSGLPEHQYGPQCRCVKQKSAQLDAFLMAKWSVDTYKHDEYFHILDMLTEPLLNKDTIPETGTKKCINGDPIPASAAKRHCFIRNKQMQMLIEAEAT</sequence>
<dbReference type="Proteomes" id="UP001143910">
    <property type="component" value="Unassembled WGS sequence"/>
</dbReference>
<evidence type="ECO:0000313" key="1">
    <source>
        <dbReference type="EMBL" id="KAJ2980956.1"/>
    </source>
</evidence>
<organism evidence="1 2">
    <name type="scientific">Zarea fungicola</name>
    <dbReference type="NCBI Taxonomy" id="93591"/>
    <lineage>
        <taxon>Eukaryota</taxon>
        <taxon>Fungi</taxon>
        <taxon>Dikarya</taxon>
        <taxon>Ascomycota</taxon>
        <taxon>Pezizomycotina</taxon>
        <taxon>Sordariomycetes</taxon>
        <taxon>Hypocreomycetidae</taxon>
        <taxon>Hypocreales</taxon>
        <taxon>Cordycipitaceae</taxon>
        <taxon>Zarea</taxon>
    </lineage>
</organism>
<reference evidence="1" key="1">
    <citation type="submission" date="2022-08" db="EMBL/GenBank/DDBJ databases">
        <title>Genome Sequence of Lecanicillium fungicola.</title>
        <authorList>
            <person name="Buettner E."/>
        </authorList>
    </citation>
    <scope>NUCLEOTIDE SEQUENCE</scope>
    <source>
        <strain evidence="1">Babe33</strain>
    </source>
</reference>
<dbReference type="EMBL" id="JANJQO010000161">
    <property type="protein sequence ID" value="KAJ2980956.1"/>
    <property type="molecule type" value="Genomic_DNA"/>
</dbReference>
<protein>
    <submittedName>
        <fullName evidence="1">Uncharacterized protein</fullName>
    </submittedName>
</protein>
<proteinExistence type="predicted"/>
<gene>
    <name evidence="1" type="ORF">NQ176_g2325</name>
</gene>
<comment type="caution">
    <text evidence="1">The sequence shown here is derived from an EMBL/GenBank/DDBJ whole genome shotgun (WGS) entry which is preliminary data.</text>
</comment>
<name>A0ACC1NQ31_9HYPO</name>
<accession>A0ACC1NQ31</accession>
<keyword evidence="2" id="KW-1185">Reference proteome</keyword>